<evidence type="ECO:0000256" key="2">
    <source>
        <dbReference type="HAMAP-Rule" id="MF_01074"/>
    </source>
</evidence>
<dbReference type="AlphaFoldDB" id="A0A1L8CVP8"/>
<protein>
    <recommendedName>
        <fullName evidence="2">Pyridinium-3,5-bisthiocarboxylic acid mononucleotide nickel insertion protein</fullName>
        <shortName evidence="2">P2TMN nickel insertion protein</shortName>
        <ecNumber evidence="2">4.99.1.12</ecNumber>
    </recommendedName>
    <alternativeName>
        <fullName evidence="2">Nickel-pincer cofactor biosynthesis protein LarC</fullName>
    </alternativeName>
</protein>
<dbReference type="GO" id="GO:0016151">
    <property type="term" value="F:nickel cation binding"/>
    <property type="evidence" value="ECO:0007669"/>
    <property type="project" value="UniProtKB-UniRule"/>
</dbReference>
<organism evidence="3 4">
    <name type="scientific">Carboxydothermus pertinax</name>
    <dbReference type="NCBI Taxonomy" id="870242"/>
    <lineage>
        <taxon>Bacteria</taxon>
        <taxon>Bacillati</taxon>
        <taxon>Bacillota</taxon>
        <taxon>Clostridia</taxon>
        <taxon>Thermoanaerobacterales</taxon>
        <taxon>Thermoanaerobacteraceae</taxon>
        <taxon>Carboxydothermus</taxon>
    </lineage>
</organism>
<dbReference type="OrthoDB" id="9765625at2"/>
<dbReference type="PANTHER" id="PTHR36566:SF1">
    <property type="entry name" value="PYRIDINIUM-3,5-BISTHIOCARBOXYLIC ACID MONONUCLEOTIDE NICKEL INSERTION PROTEIN"/>
    <property type="match status" value="1"/>
</dbReference>
<dbReference type="STRING" id="870242.cpu_14930"/>
<proteinExistence type="inferred from homology"/>
<dbReference type="Pfam" id="PF01969">
    <property type="entry name" value="Ni_insertion"/>
    <property type="match status" value="1"/>
</dbReference>
<comment type="similarity">
    <text evidence="2">Belongs to the LarC family.</text>
</comment>
<dbReference type="EC" id="4.99.1.12" evidence="2"/>
<evidence type="ECO:0000313" key="3">
    <source>
        <dbReference type="EMBL" id="GAV22983.1"/>
    </source>
</evidence>
<dbReference type="Gene3D" id="3.30.70.1380">
    <property type="entry name" value="Transcriptional regulatory protein pf0864 domain like"/>
    <property type="match status" value="1"/>
</dbReference>
<keyword evidence="4" id="KW-1185">Reference proteome</keyword>
<dbReference type="RefSeq" id="WP_075859437.1">
    <property type="nucleotide sequence ID" value="NZ_BDJK01000023.1"/>
</dbReference>
<dbReference type="EMBL" id="BDJK01000023">
    <property type="protein sequence ID" value="GAV22983.1"/>
    <property type="molecule type" value="Genomic_DNA"/>
</dbReference>
<dbReference type="NCBIfam" id="TIGR00299">
    <property type="entry name" value="nickel pincer cofactor biosynthesis protein LarC"/>
    <property type="match status" value="1"/>
</dbReference>
<keyword evidence="2" id="KW-0456">Lyase</keyword>
<dbReference type="Gene3D" id="3.10.20.300">
    <property type="entry name" value="mk0293 like domain"/>
    <property type="match status" value="1"/>
</dbReference>
<sequence length="403" mass="45254">MKIAYFHCFAGISGDMILGALIDAGLDFEQLKADLAKLSLDGYELQVKKVKKQGISATKVDVIIEEEHAHRHLQDIKKIISESSLPEVVKEKSIQIFTRLGEAEAKVHQTTLDKVHFHEVGAKDAIIDIVGAVIGLWRLGIEEVYSSPIHTGMGFTQSAHGKIPVPAPATLELLKGCPIYSEGIEAELTTPTGAAILTSFCKEYGDMPLMEVTQIGYGAGERDLKIPNVLRLNIGVKREEKGFYKHTDRENGFHQGEAVKIEANIDDMNPEFYDYLITKFLKAGAMDVYLERVQMKKNRPAILLNLLVHAHQVEEFCRLIFAETTSIGVRTYPVKKYMLPYEIISVETEFGPVPVKVARYQNVVLNIAPEYEVCRKIADEQQKPLKEIYDLVKFHAFKVLNIK</sequence>
<name>A0A1L8CVP8_9THEO</name>
<keyword evidence="1 2" id="KW-0533">Nickel</keyword>
<comment type="catalytic activity">
    <reaction evidence="2">
        <text>Ni(II)-pyridinium-3,5-bisthiocarboxylate mononucleotide = pyridinium-3,5-bisthiocarboxylate mononucleotide + Ni(2+)</text>
        <dbReference type="Rhea" id="RHEA:54784"/>
        <dbReference type="ChEBI" id="CHEBI:49786"/>
        <dbReference type="ChEBI" id="CHEBI:137372"/>
        <dbReference type="ChEBI" id="CHEBI:137373"/>
        <dbReference type="EC" id="4.99.1.12"/>
    </reaction>
</comment>
<reference evidence="4" key="1">
    <citation type="submission" date="2016-12" db="EMBL/GenBank/DDBJ databases">
        <title>Draft Genome Sequences od Carboxydothermus pertinax and islandicus, Hydrogenogenic Carboxydotrophic Bacteria.</title>
        <authorList>
            <person name="Fukuyama Y."/>
            <person name="Ohmae K."/>
            <person name="Yoneda Y."/>
            <person name="Yoshida T."/>
            <person name="Sako Y."/>
        </authorList>
    </citation>
    <scope>NUCLEOTIDE SEQUENCE [LARGE SCALE GENOMIC DNA]</scope>
    <source>
        <strain evidence="4">Ug1</strain>
    </source>
</reference>
<evidence type="ECO:0000313" key="4">
    <source>
        <dbReference type="Proteomes" id="UP000187485"/>
    </source>
</evidence>
<dbReference type="HAMAP" id="MF_01074">
    <property type="entry name" value="LarC"/>
    <property type="match status" value="1"/>
</dbReference>
<comment type="function">
    <text evidence="2">Involved in the biosynthesis of a nickel-pincer cofactor ((SCS)Ni(II) pincer complex). Binds Ni(2+), and functions in nickel delivery to pyridinium-3,5-bisthiocarboxylic acid mononucleotide (P2TMN), to form the mature cofactor. Is thus probably required for the activation of nickel-pincer cofactor-dependent enzymes.</text>
</comment>
<dbReference type="InterPro" id="IPR002822">
    <property type="entry name" value="Ni_insertion"/>
</dbReference>
<comment type="caution">
    <text evidence="3">The sequence shown here is derived from an EMBL/GenBank/DDBJ whole genome shotgun (WGS) entry which is preliminary data.</text>
</comment>
<dbReference type="PANTHER" id="PTHR36566">
    <property type="entry name" value="NICKEL INSERTION PROTEIN-RELATED"/>
    <property type="match status" value="1"/>
</dbReference>
<accession>A0A1L8CVP8</accession>
<dbReference type="GO" id="GO:0016829">
    <property type="term" value="F:lyase activity"/>
    <property type="evidence" value="ECO:0007669"/>
    <property type="project" value="UniProtKB-UniRule"/>
</dbReference>
<dbReference type="Proteomes" id="UP000187485">
    <property type="component" value="Unassembled WGS sequence"/>
</dbReference>
<gene>
    <name evidence="2" type="primary">larC</name>
    <name evidence="3" type="ORF">cpu_14930</name>
</gene>
<dbReference type="GO" id="GO:0051604">
    <property type="term" value="P:protein maturation"/>
    <property type="evidence" value="ECO:0007669"/>
    <property type="project" value="UniProtKB-UniRule"/>
</dbReference>
<evidence type="ECO:0000256" key="1">
    <source>
        <dbReference type="ARBA" id="ARBA00022596"/>
    </source>
</evidence>